<comment type="caution">
    <text evidence="14">The sequence shown here is derived from an EMBL/GenBank/DDBJ whole genome shotgun (WGS) entry which is preliminary data.</text>
</comment>
<organism evidence="14 15">
    <name type="scientific">Faecalicoccus acidiformans</name>
    <dbReference type="NCBI Taxonomy" id="915173"/>
    <lineage>
        <taxon>Bacteria</taxon>
        <taxon>Bacillati</taxon>
        <taxon>Bacillota</taxon>
        <taxon>Erysipelotrichia</taxon>
        <taxon>Erysipelotrichales</taxon>
        <taxon>Erysipelotrichaceae</taxon>
        <taxon>Faecalicoccus</taxon>
    </lineage>
</organism>
<comment type="pathway">
    <text evidence="3">Cofactor biosynthesis; NAD(+) biosynthesis; quinolinate from iminoaspartate: step 1/1.</text>
</comment>
<evidence type="ECO:0000256" key="3">
    <source>
        <dbReference type="ARBA" id="ARBA00005065"/>
    </source>
</evidence>
<dbReference type="InterPro" id="IPR003473">
    <property type="entry name" value="NadA"/>
</dbReference>
<dbReference type="EC" id="2.5.1.72" evidence="4 13"/>
<dbReference type="PANTHER" id="PTHR30573">
    <property type="entry name" value="QUINOLINATE SYNTHETASE A"/>
    <property type="match status" value="1"/>
</dbReference>
<dbReference type="Pfam" id="PF02445">
    <property type="entry name" value="NadA"/>
    <property type="match status" value="1"/>
</dbReference>
<evidence type="ECO:0000256" key="10">
    <source>
        <dbReference type="ARBA" id="ARBA00023014"/>
    </source>
</evidence>
<comment type="function">
    <text evidence="2">Catalyzes the condensation of iminoaspartate with dihydroxyacetone phosphate to form quinolinate.</text>
</comment>
<keyword evidence="9" id="KW-0408">Iron</keyword>
<dbReference type="GO" id="GO:0046872">
    <property type="term" value="F:metal ion binding"/>
    <property type="evidence" value="ECO:0007669"/>
    <property type="project" value="UniProtKB-KW"/>
</dbReference>
<dbReference type="GO" id="GO:0034628">
    <property type="term" value="P:'de novo' NAD+ biosynthetic process from L-aspartate"/>
    <property type="evidence" value="ECO:0007669"/>
    <property type="project" value="TreeGrafter"/>
</dbReference>
<comment type="cofactor">
    <cofactor evidence="1">
        <name>[4Fe-4S] cluster</name>
        <dbReference type="ChEBI" id="CHEBI:49883"/>
    </cofactor>
</comment>
<dbReference type="GO" id="GO:0051539">
    <property type="term" value="F:4 iron, 4 sulfur cluster binding"/>
    <property type="evidence" value="ECO:0007669"/>
    <property type="project" value="UniProtKB-KW"/>
</dbReference>
<keyword evidence="10" id="KW-0411">Iron-sulfur</keyword>
<comment type="catalytic activity">
    <reaction evidence="11">
        <text>iminosuccinate + dihydroxyacetone phosphate = quinolinate + phosphate + 2 H2O + H(+)</text>
        <dbReference type="Rhea" id="RHEA:25888"/>
        <dbReference type="ChEBI" id="CHEBI:15377"/>
        <dbReference type="ChEBI" id="CHEBI:15378"/>
        <dbReference type="ChEBI" id="CHEBI:29959"/>
        <dbReference type="ChEBI" id="CHEBI:43474"/>
        <dbReference type="ChEBI" id="CHEBI:57642"/>
        <dbReference type="ChEBI" id="CHEBI:77875"/>
        <dbReference type="EC" id="2.5.1.72"/>
    </reaction>
    <physiologicalReaction direction="left-to-right" evidence="11">
        <dbReference type="Rhea" id="RHEA:25889"/>
    </physiologicalReaction>
</comment>
<evidence type="ECO:0000256" key="9">
    <source>
        <dbReference type="ARBA" id="ARBA00023004"/>
    </source>
</evidence>
<protein>
    <recommendedName>
        <fullName evidence="12 13">Quinolinate synthase</fullName>
        <ecNumber evidence="4 13">2.5.1.72</ecNumber>
    </recommendedName>
</protein>
<dbReference type="Proteomes" id="UP000521313">
    <property type="component" value="Unassembled WGS sequence"/>
</dbReference>
<evidence type="ECO:0000313" key="14">
    <source>
        <dbReference type="EMBL" id="MBB5185563.1"/>
    </source>
</evidence>
<dbReference type="InterPro" id="IPR036094">
    <property type="entry name" value="NadA_sf"/>
</dbReference>
<dbReference type="Gene3D" id="3.40.50.10800">
    <property type="entry name" value="NadA-like"/>
    <property type="match status" value="3"/>
</dbReference>
<evidence type="ECO:0000256" key="2">
    <source>
        <dbReference type="ARBA" id="ARBA00003791"/>
    </source>
</evidence>
<name>A0A7W8D1Q1_9FIRM</name>
<dbReference type="UniPathway" id="UPA00253">
    <property type="reaction ID" value="UER00327"/>
</dbReference>
<keyword evidence="8" id="KW-0479">Metal-binding</keyword>
<dbReference type="PANTHER" id="PTHR30573:SF0">
    <property type="entry name" value="QUINOLINATE SYNTHASE, CHLOROPLASTIC"/>
    <property type="match status" value="1"/>
</dbReference>
<evidence type="ECO:0000256" key="4">
    <source>
        <dbReference type="ARBA" id="ARBA00012669"/>
    </source>
</evidence>
<dbReference type="GO" id="GO:0005829">
    <property type="term" value="C:cytosol"/>
    <property type="evidence" value="ECO:0007669"/>
    <property type="project" value="TreeGrafter"/>
</dbReference>
<evidence type="ECO:0000256" key="12">
    <source>
        <dbReference type="ARBA" id="ARBA00073059"/>
    </source>
</evidence>
<dbReference type="GO" id="GO:0008987">
    <property type="term" value="F:quinolinate synthetase A activity"/>
    <property type="evidence" value="ECO:0007669"/>
    <property type="project" value="UniProtKB-UniRule"/>
</dbReference>
<dbReference type="NCBIfam" id="TIGR00550">
    <property type="entry name" value="nadA"/>
    <property type="match status" value="1"/>
</dbReference>
<evidence type="ECO:0000256" key="11">
    <source>
        <dbReference type="ARBA" id="ARBA00050125"/>
    </source>
</evidence>
<evidence type="ECO:0000256" key="7">
    <source>
        <dbReference type="ARBA" id="ARBA00022679"/>
    </source>
</evidence>
<keyword evidence="5" id="KW-0004">4Fe-4S</keyword>
<dbReference type="NCBIfam" id="NF006878">
    <property type="entry name" value="PRK09375.1-2"/>
    <property type="match status" value="1"/>
</dbReference>
<dbReference type="EMBL" id="JACHHD010000018">
    <property type="protein sequence ID" value="MBB5185563.1"/>
    <property type="molecule type" value="Genomic_DNA"/>
</dbReference>
<proteinExistence type="predicted"/>
<dbReference type="FunFam" id="3.40.50.10800:FF:000001">
    <property type="entry name" value="Quinolinate synthase A"/>
    <property type="match status" value="1"/>
</dbReference>
<evidence type="ECO:0000256" key="6">
    <source>
        <dbReference type="ARBA" id="ARBA00022642"/>
    </source>
</evidence>
<dbReference type="RefSeq" id="WP_183376635.1">
    <property type="nucleotide sequence ID" value="NZ_JACHHD010000018.1"/>
</dbReference>
<dbReference type="AlphaFoldDB" id="A0A7W8D1Q1"/>
<keyword evidence="6" id="KW-0662">Pyridine nucleotide biosynthesis</keyword>
<accession>A0A7W8D1Q1</accession>
<evidence type="ECO:0000256" key="8">
    <source>
        <dbReference type="ARBA" id="ARBA00022723"/>
    </source>
</evidence>
<evidence type="ECO:0000313" key="15">
    <source>
        <dbReference type="Proteomes" id="UP000521313"/>
    </source>
</evidence>
<gene>
    <name evidence="14" type="ORF">HNQ43_001635</name>
</gene>
<keyword evidence="7 14" id="KW-0808">Transferase</keyword>
<sequence length="302" mass="33667">MGIKEEILRLKKEKNAVILAHYYVIPEVQDIADFVGDSFALAKKAKAIDASIIVFAGVSFMGESAKILNQDKKVLMPDLEADCPMAHMATLAKVQKMRDEIDDLAVVCYVNSTAELKKVSDVCVTSSNAVDIVRKLPQKNIYFIPDRHLASFVQKLVPEKNVILNDGYCPTHHAMSSEDVLKAKSAHPQALVFVHPECPEEVVCLADYAGSTAGIIQAVKQSESKEFIIGTEEGVLHELRKQNPEKTFYLLSENLVCEDMKKVTLEKLYQVLRDESNEVHLDSKTMSVAYKAMDTMLEMTKS</sequence>
<evidence type="ECO:0000256" key="1">
    <source>
        <dbReference type="ARBA" id="ARBA00001966"/>
    </source>
</evidence>
<evidence type="ECO:0000256" key="5">
    <source>
        <dbReference type="ARBA" id="ARBA00022485"/>
    </source>
</evidence>
<dbReference type="SUPFAM" id="SSF142754">
    <property type="entry name" value="NadA-like"/>
    <property type="match status" value="1"/>
</dbReference>
<reference evidence="14 15" key="1">
    <citation type="submission" date="2020-08" db="EMBL/GenBank/DDBJ databases">
        <title>Genomic Encyclopedia of Type Strains, Phase IV (KMG-IV): sequencing the most valuable type-strain genomes for metagenomic binning, comparative biology and taxonomic classification.</title>
        <authorList>
            <person name="Goeker M."/>
        </authorList>
    </citation>
    <scope>NUCLEOTIDE SEQUENCE [LARGE SCALE GENOMIC DNA]</scope>
    <source>
        <strain evidence="14 15">DSM 26963</strain>
    </source>
</reference>
<evidence type="ECO:0000256" key="13">
    <source>
        <dbReference type="NCBIfam" id="TIGR00550"/>
    </source>
</evidence>